<organism evidence="1 2">
    <name type="scientific">Fusarium decemcellulare</name>
    <dbReference type="NCBI Taxonomy" id="57161"/>
    <lineage>
        <taxon>Eukaryota</taxon>
        <taxon>Fungi</taxon>
        <taxon>Dikarya</taxon>
        <taxon>Ascomycota</taxon>
        <taxon>Pezizomycotina</taxon>
        <taxon>Sordariomycetes</taxon>
        <taxon>Hypocreomycetidae</taxon>
        <taxon>Hypocreales</taxon>
        <taxon>Nectriaceae</taxon>
        <taxon>Fusarium</taxon>
        <taxon>Fusarium decemcellulare species complex</taxon>
    </lineage>
</organism>
<comment type="caution">
    <text evidence="1">The sequence shown here is derived from an EMBL/GenBank/DDBJ whole genome shotgun (WGS) entry which is preliminary data.</text>
</comment>
<sequence>MEPLTALALAGNVLQFVEFVGGLFKNTCKIYASTSGLTPENRHLQDICDKLGSFSTRLQCRSSVSNGAALSENSQALEECTAACKKDCDELLRIMGALAAKGIRGPKYWRSFSAALAHTMKSCDIQDLKTRIADRQRLMALQLCAVSNENIQVISSQLQQLRSSISQWNTRNDTWLDKLVDTERSLKNQVNRLARHECLHPDDIQNVCSGLTQLSIDTGDYQKAIDILNTLDYEERPVRHSKIPDAHQVTFAWTLNETDATDKTAGFFRRWLVGDDGLFWVSGKPGSGKSTFMKFVAGHMDTRQFLQQWAGDRDLIVASHYFTIYGTEIQKSLEGLLRSLLYDILKGEPKLIEKFLPSRWKAAAEQRPWTQHELDFVLRRIIAKSSFPVSMCFFIDGLDEYTGDHLDICQTLREISQSPFIKVCVSSRPWNVFEDALGDTPSLKLYMHDLTHNDIRDFTEHRLREHPRWKAFVEEANITTSDSLIEDVVDKSKGVFLWVFLVTRLLREGLNNDDSIQDLKRRVSSYPTDLEKFFKHILESVDPFYHEKMAGTLMLARDAKSSSLPVEIFMFHDLEYEDEDYAFKESTEPPILPSRGEDYHKLILSTSRRINGRCKGLLERCRRHMVFLHRTVFDFLRTPEMTVFLEEKAKKNFNPRLSLLQSSIAWMKRSRFDLHDLDHTNTGHWGSNFKETLEMVLNYASLLEKESGSTAARVSALLDNLESSIAKMSERGQSARADKSIAVGIFRHQLLENGLHEYLQAKLASVPGYFNNEYADKHRPPLRFVLCHAPEYLGPYRTLLEMLLRNGCDPNRSHGEETPWTRCLKVYCRIKPPCDFFAALETSIFEVYLQHGADPNALLDAEDCQGQTVQIPAWFEFFRVAPHVKGEFQQAYERVLDVLLSDISSPHTSRHCETDSPVTCELCQHNFQLARPMAIPDTLPDEGEFLFRVFEKAVVRTCRNQCAFDTCWFTECLSRINKDIENKLLLKTLEQGRINPRKRLLEEELQPHKIIKTV</sequence>
<reference evidence="1" key="1">
    <citation type="submission" date="2022-08" db="EMBL/GenBank/DDBJ databases">
        <title>Genome Sequence of Fusarium decemcellulare.</title>
        <authorList>
            <person name="Buettner E."/>
        </authorList>
    </citation>
    <scope>NUCLEOTIDE SEQUENCE</scope>
    <source>
        <strain evidence="1">Babe19</strain>
    </source>
</reference>
<evidence type="ECO:0000313" key="1">
    <source>
        <dbReference type="EMBL" id="KAJ3534167.1"/>
    </source>
</evidence>
<dbReference type="Proteomes" id="UP001148629">
    <property type="component" value="Unassembled WGS sequence"/>
</dbReference>
<dbReference type="EMBL" id="JANRMS010000807">
    <property type="protein sequence ID" value="KAJ3534167.1"/>
    <property type="molecule type" value="Genomic_DNA"/>
</dbReference>
<evidence type="ECO:0000313" key="2">
    <source>
        <dbReference type="Proteomes" id="UP001148629"/>
    </source>
</evidence>
<proteinExistence type="predicted"/>
<accession>A0ACC1S8D3</accession>
<name>A0ACC1S8D3_9HYPO</name>
<keyword evidence="2" id="KW-1185">Reference proteome</keyword>
<gene>
    <name evidence="1" type="ORF">NM208_g7658</name>
</gene>
<protein>
    <submittedName>
        <fullName evidence="1">Uncharacterized protein</fullName>
    </submittedName>
</protein>